<evidence type="ECO:0000313" key="5">
    <source>
        <dbReference type="WBParaSite" id="BTMF_0000576601-mRNA-1"/>
    </source>
</evidence>
<keyword evidence="4" id="KW-0472">Membrane</keyword>
<dbReference type="GO" id="GO:0005783">
    <property type="term" value="C:endoplasmic reticulum"/>
    <property type="evidence" value="ECO:0007669"/>
    <property type="project" value="TreeGrafter"/>
</dbReference>
<proteinExistence type="predicted"/>
<organism evidence="5">
    <name type="scientific">Brugia timori</name>
    <dbReference type="NCBI Taxonomy" id="42155"/>
    <lineage>
        <taxon>Eukaryota</taxon>
        <taxon>Metazoa</taxon>
        <taxon>Ecdysozoa</taxon>
        <taxon>Nematoda</taxon>
        <taxon>Chromadorea</taxon>
        <taxon>Rhabditida</taxon>
        <taxon>Spirurina</taxon>
        <taxon>Spiruromorpha</taxon>
        <taxon>Filarioidea</taxon>
        <taxon>Onchocercidae</taxon>
        <taxon>Brugia</taxon>
    </lineage>
</organism>
<dbReference type="STRING" id="42155.A0A0R3QHA1"/>
<sequence>LGSTEHEVVKRINKRLDLATNLETETAEELQVQNYGIGGHYEPHYDCSRRENVFEKTKNGNRIATILIYVFIYFYFIVTLRIVVEKIVFICFTYFYFIYELFFFFFFFFFFF</sequence>
<keyword evidence="3" id="KW-0408">Iron</keyword>
<evidence type="ECO:0000256" key="3">
    <source>
        <dbReference type="ARBA" id="ARBA00023004"/>
    </source>
</evidence>
<evidence type="ECO:0000256" key="2">
    <source>
        <dbReference type="ARBA" id="ARBA00022896"/>
    </source>
</evidence>
<accession>A0A0R3QHA1</accession>
<protein>
    <submittedName>
        <fullName evidence="5">Fe2OG dioxygenase domain-containing protein</fullName>
    </submittedName>
</protein>
<dbReference type="PANTHER" id="PTHR10869:SF215">
    <property type="entry name" value="FE2OG DIOXYGENASE DOMAIN-CONTAINING PROTEIN"/>
    <property type="match status" value="1"/>
</dbReference>
<feature type="transmembrane region" description="Helical" evidence="4">
    <location>
        <begin position="87"/>
        <end position="111"/>
    </location>
</feature>
<feature type="transmembrane region" description="Helical" evidence="4">
    <location>
        <begin position="63"/>
        <end position="80"/>
    </location>
</feature>
<dbReference type="AlphaFoldDB" id="A0A0R3QHA1"/>
<evidence type="ECO:0000256" key="1">
    <source>
        <dbReference type="ARBA" id="ARBA00022723"/>
    </source>
</evidence>
<dbReference type="InterPro" id="IPR045054">
    <property type="entry name" value="P4HA-like"/>
</dbReference>
<evidence type="ECO:0000256" key="4">
    <source>
        <dbReference type="SAM" id="Phobius"/>
    </source>
</evidence>
<name>A0A0R3QHA1_9BILA</name>
<reference evidence="5" key="1">
    <citation type="submission" date="2017-02" db="UniProtKB">
        <authorList>
            <consortium name="WormBaseParasite"/>
        </authorList>
    </citation>
    <scope>IDENTIFICATION</scope>
</reference>
<dbReference type="GO" id="GO:0004656">
    <property type="term" value="F:procollagen-proline 4-dioxygenase activity"/>
    <property type="evidence" value="ECO:0007669"/>
    <property type="project" value="TreeGrafter"/>
</dbReference>
<dbReference type="Gene3D" id="2.60.120.620">
    <property type="entry name" value="q2cbj1_9rhob like domain"/>
    <property type="match status" value="1"/>
</dbReference>
<dbReference type="PANTHER" id="PTHR10869">
    <property type="entry name" value="PROLYL 4-HYDROXYLASE ALPHA SUBUNIT"/>
    <property type="match status" value="1"/>
</dbReference>
<keyword evidence="2" id="KW-0847">Vitamin C</keyword>
<dbReference type="WBParaSite" id="BTMF_0000576601-mRNA-1">
    <property type="protein sequence ID" value="BTMF_0000576601-mRNA-1"/>
    <property type="gene ID" value="BTMF_0000576601"/>
</dbReference>
<keyword evidence="4" id="KW-1133">Transmembrane helix</keyword>
<keyword evidence="1" id="KW-0479">Metal-binding</keyword>
<keyword evidence="4" id="KW-0812">Transmembrane</keyword>
<dbReference type="GO" id="GO:0046872">
    <property type="term" value="F:metal ion binding"/>
    <property type="evidence" value="ECO:0007669"/>
    <property type="project" value="UniProtKB-KW"/>
</dbReference>
<dbReference type="GO" id="GO:0031418">
    <property type="term" value="F:L-ascorbic acid binding"/>
    <property type="evidence" value="ECO:0007669"/>
    <property type="project" value="UniProtKB-KW"/>
</dbReference>